<protein>
    <submittedName>
        <fullName evidence="1">Uncharacterized protein</fullName>
    </submittedName>
</protein>
<dbReference type="OrthoDB" id="3665926at2"/>
<evidence type="ECO:0000313" key="2">
    <source>
        <dbReference type="Proteomes" id="UP000186132"/>
    </source>
</evidence>
<dbReference type="InterPro" id="IPR038513">
    <property type="entry name" value="FAIM1_dom_sf"/>
</dbReference>
<sequence length="97" mass="11180">MYTAVWNVDVDGRAHEVTLKWTYWGGERDVYLDGELVAESTLLLRWKSDQEIDIDGHTARVVTRPHSLAHPDRFTLVLDLDGVEHEPDENRTSHGIR</sequence>
<gene>
    <name evidence="1" type="ORF">SAMN05443575_3416</name>
</gene>
<dbReference type="RefSeq" id="WP_073391631.1">
    <property type="nucleotide sequence ID" value="NZ_FQVU01000005.1"/>
</dbReference>
<dbReference type="AlphaFoldDB" id="A0A1M5R119"/>
<accession>A0A1M5R119</accession>
<reference evidence="1 2" key="1">
    <citation type="submission" date="2016-11" db="EMBL/GenBank/DDBJ databases">
        <authorList>
            <person name="Jaros S."/>
            <person name="Januszkiewicz K."/>
            <person name="Wedrychowicz H."/>
        </authorList>
    </citation>
    <scope>NUCLEOTIDE SEQUENCE [LARGE SCALE GENOMIC DNA]</scope>
    <source>
        <strain evidence="1 2">DSM 45627</strain>
    </source>
</reference>
<dbReference type="Gene3D" id="2.40.128.180">
    <property type="match status" value="1"/>
</dbReference>
<name>A0A1M5R119_9ACTN</name>
<keyword evidence="2" id="KW-1185">Reference proteome</keyword>
<evidence type="ECO:0000313" key="1">
    <source>
        <dbReference type="EMBL" id="SHH20137.1"/>
    </source>
</evidence>
<dbReference type="Proteomes" id="UP000186132">
    <property type="component" value="Unassembled WGS sequence"/>
</dbReference>
<proteinExistence type="predicted"/>
<organism evidence="1 2">
    <name type="scientific">Jatrophihabitans endophyticus</name>
    <dbReference type="NCBI Taxonomy" id="1206085"/>
    <lineage>
        <taxon>Bacteria</taxon>
        <taxon>Bacillati</taxon>
        <taxon>Actinomycetota</taxon>
        <taxon>Actinomycetes</taxon>
        <taxon>Jatrophihabitantales</taxon>
        <taxon>Jatrophihabitantaceae</taxon>
        <taxon>Jatrophihabitans</taxon>
    </lineage>
</organism>
<dbReference type="STRING" id="1206085.SAMN05443575_3416"/>
<dbReference type="EMBL" id="FQVU01000005">
    <property type="protein sequence ID" value="SHH20137.1"/>
    <property type="molecule type" value="Genomic_DNA"/>
</dbReference>